<protein>
    <submittedName>
        <fullName evidence="2">Zinc finger CCCH domain-containing protein 19-like</fullName>
    </submittedName>
</protein>
<keyword evidence="3" id="KW-1185">Reference proteome</keyword>
<feature type="compositionally biased region" description="Polar residues" evidence="1">
    <location>
        <begin position="148"/>
        <end position="157"/>
    </location>
</feature>
<comment type="caution">
    <text evidence="2">The sequence shown here is derived from an EMBL/GenBank/DDBJ whole genome shotgun (WGS) entry which is preliminary data.</text>
</comment>
<dbReference type="Proteomes" id="UP001140949">
    <property type="component" value="Unassembled WGS sequence"/>
</dbReference>
<reference evidence="2" key="1">
    <citation type="journal article" date="2023" name="GigaByte">
        <title>Genome assembly of the bearded iris, Iris pallida Lam.</title>
        <authorList>
            <person name="Bruccoleri R.E."/>
            <person name="Oakeley E.J."/>
            <person name="Faust A.M.E."/>
            <person name="Altorfer M."/>
            <person name="Dessus-Babus S."/>
            <person name="Burckhardt D."/>
            <person name="Oertli M."/>
            <person name="Naumann U."/>
            <person name="Petersen F."/>
            <person name="Wong J."/>
        </authorList>
    </citation>
    <scope>NUCLEOTIDE SEQUENCE</scope>
    <source>
        <strain evidence="2">GSM-AAB239-AS_SAM_17_03QT</strain>
    </source>
</reference>
<organism evidence="2 3">
    <name type="scientific">Iris pallida</name>
    <name type="common">Sweet iris</name>
    <dbReference type="NCBI Taxonomy" id="29817"/>
    <lineage>
        <taxon>Eukaryota</taxon>
        <taxon>Viridiplantae</taxon>
        <taxon>Streptophyta</taxon>
        <taxon>Embryophyta</taxon>
        <taxon>Tracheophyta</taxon>
        <taxon>Spermatophyta</taxon>
        <taxon>Magnoliopsida</taxon>
        <taxon>Liliopsida</taxon>
        <taxon>Asparagales</taxon>
        <taxon>Iridaceae</taxon>
        <taxon>Iridoideae</taxon>
        <taxon>Irideae</taxon>
        <taxon>Iris</taxon>
    </lineage>
</organism>
<feature type="compositionally biased region" description="Basic and acidic residues" evidence="1">
    <location>
        <begin position="117"/>
        <end position="145"/>
    </location>
</feature>
<feature type="compositionally biased region" description="Polar residues" evidence="1">
    <location>
        <begin position="30"/>
        <end position="61"/>
    </location>
</feature>
<sequence length="249" mass="25108">MTSGQVQQSPVQTNVSNILSPTLYSVGGWPSSSGPTASSIQAQENVHVSSNLQVPNQQNKPSEGAASNILDIQQRFSGSTSAELHVATSKCDGAAGDVQAANSQPNEISNSSIVPCHEPDSDNRDLEARDGSASESKSKSVDGGKLDLSSSLPTVSGSLGLPDASVPAQISEASSSSQPQPESQRLVPVSAQQVPAGGVNPVVNTAPPLNLGWGVSGQNPSLGTGTAQVIGNMVYGPAVQGAANMGVGE</sequence>
<accession>A0AAX6GSE2</accession>
<dbReference type="EMBL" id="JANAVB010016797">
    <property type="protein sequence ID" value="KAJ6831452.1"/>
    <property type="molecule type" value="Genomic_DNA"/>
</dbReference>
<name>A0AAX6GSE2_IRIPA</name>
<feature type="region of interest" description="Disordered" evidence="1">
    <location>
        <begin position="96"/>
        <end position="187"/>
    </location>
</feature>
<evidence type="ECO:0000256" key="1">
    <source>
        <dbReference type="SAM" id="MobiDB-lite"/>
    </source>
</evidence>
<feature type="region of interest" description="Disordered" evidence="1">
    <location>
        <begin position="24"/>
        <end position="70"/>
    </location>
</feature>
<reference evidence="2" key="2">
    <citation type="submission" date="2023-04" db="EMBL/GenBank/DDBJ databases">
        <authorList>
            <person name="Bruccoleri R.E."/>
            <person name="Oakeley E.J."/>
            <person name="Faust A.-M."/>
            <person name="Dessus-Babus S."/>
            <person name="Altorfer M."/>
            <person name="Burckhardt D."/>
            <person name="Oertli M."/>
            <person name="Naumann U."/>
            <person name="Petersen F."/>
            <person name="Wong J."/>
        </authorList>
    </citation>
    <scope>NUCLEOTIDE SEQUENCE</scope>
    <source>
        <strain evidence="2">GSM-AAB239-AS_SAM_17_03QT</strain>
        <tissue evidence="2">Leaf</tissue>
    </source>
</reference>
<feature type="compositionally biased region" description="Polar residues" evidence="1">
    <location>
        <begin position="100"/>
        <end position="113"/>
    </location>
</feature>
<proteinExistence type="predicted"/>
<evidence type="ECO:0000313" key="3">
    <source>
        <dbReference type="Proteomes" id="UP001140949"/>
    </source>
</evidence>
<feature type="compositionally biased region" description="Low complexity" evidence="1">
    <location>
        <begin position="165"/>
        <end position="184"/>
    </location>
</feature>
<dbReference type="AlphaFoldDB" id="A0AAX6GSE2"/>
<gene>
    <name evidence="2" type="ORF">M6B38_349005</name>
</gene>
<evidence type="ECO:0000313" key="2">
    <source>
        <dbReference type="EMBL" id="KAJ6831452.1"/>
    </source>
</evidence>